<evidence type="ECO:0000313" key="3">
    <source>
        <dbReference type="Proteomes" id="UP001172778"/>
    </source>
</evidence>
<feature type="transmembrane region" description="Helical" evidence="1">
    <location>
        <begin position="30"/>
        <end position="50"/>
    </location>
</feature>
<feature type="transmembrane region" description="Helical" evidence="1">
    <location>
        <begin position="201"/>
        <end position="224"/>
    </location>
</feature>
<feature type="transmembrane region" description="Helical" evidence="1">
    <location>
        <begin position="85"/>
        <end position="108"/>
    </location>
</feature>
<proteinExistence type="predicted"/>
<keyword evidence="1" id="KW-1133">Transmembrane helix</keyword>
<comment type="caution">
    <text evidence="2">The sequence shown here is derived from an EMBL/GenBank/DDBJ whole genome shotgun (WGS) entry which is preliminary data.</text>
</comment>
<evidence type="ECO:0000313" key="2">
    <source>
        <dbReference type="EMBL" id="MDK2123539.1"/>
    </source>
</evidence>
<protein>
    <submittedName>
        <fullName evidence="2">Uncharacterized protein</fullName>
    </submittedName>
</protein>
<dbReference type="EMBL" id="JARRAF010000005">
    <property type="protein sequence ID" value="MDK2123539.1"/>
    <property type="molecule type" value="Genomic_DNA"/>
</dbReference>
<sequence length="256" mass="26740">MSMLLLAKLLTSPLLIGAASLAGKRWGPNVAGVLGGLPLVAGPIVLVLWLSHGPVYVTQLALAAPVGVWANVAYMLIMAWASQRLAWWGALLLAWTSYVMVALLLHAVGVADNIWLGLAVLPGLWLAATRWLPRPEAPPQVVALPRSELLTRMLAAAGLVTLLTTVSPLLGPTLTGIFTGAPVAGTVIPAFTFARSGRNALLLVLRGFLTGLMGLTVFFLALGWGVPLLGFWGTLLAALAGVLVGLAASEIVRRTL</sequence>
<feature type="transmembrane region" description="Helical" evidence="1">
    <location>
        <begin position="230"/>
        <end position="252"/>
    </location>
</feature>
<reference evidence="2" key="1">
    <citation type="submission" date="2023-03" db="EMBL/GenBank/DDBJ databases">
        <title>Chitinimonas shenzhenensis gen. nov., sp. nov., a novel member of family Burkholderiaceae isolated from activated sludge collected in Shen Zhen, China.</title>
        <authorList>
            <person name="Wang X."/>
        </authorList>
    </citation>
    <scope>NUCLEOTIDE SEQUENCE</scope>
    <source>
        <strain evidence="2">DQS-5</strain>
    </source>
</reference>
<evidence type="ECO:0000256" key="1">
    <source>
        <dbReference type="SAM" id="Phobius"/>
    </source>
</evidence>
<keyword evidence="3" id="KW-1185">Reference proteome</keyword>
<gene>
    <name evidence="2" type="ORF">PZA18_05690</name>
</gene>
<keyword evidence="1" id="KW-0472">Membrane</keyword>
<name>A0ABT7DU90_9NEIS</name>
<feature type="transmembrane region" description="Helical" evidence="1">
    <location>
        <begin position="176"/>
        <end position="194"/>
    </location>
</feature>
<dbReference type="RefSeq" id="WP_284099839.1">
    <property type="nucleotide sequence ID" value="NZ_JARRAF010000005.1"/>
</dbReference>
<dbReference type="Proteomes" id="UP001172778">
    <property type="component" value="Unassembled WGS sequence"/>
</dbReference>
<organism evidence="2 3">
    <name type="scientific">Parachitinimonas caeni</name>
    <dbReference type="NCBI Taxonomy" id="3031301"/>
    <lineage>
        <taxon>Bacteria</taxon>
        <taxon>Pseudomonadati</taxon>
        <taxon>Pseudomonadota</taxon>
        <taxon>Betaproteobacteria</taxon>
        <taxon>Neisseriales</taxon>
        <taxon>Chitinibacteraceae</taxon>
        <taxon>Parachitinimonas</taxon>
    </lineage>
</organism>
<accession>A0ABT7DU90</accession>
<keyword evidence="1" id="KW-0812">Transmembrane</keyword>